<keyword evidence="3 6" id="KW-0812">Transmembrane</keyword>
<keyword evidence="8" id="KW-1185">Reference proteome</keyword>
<protein>
    <submittedName>
        <fullName evidence="7">Uncharacterized protein</fullName>
    </submittedName>
</protein>
<proteinExistence type="inferred from homology"/>
<feature type="transmembrane region" description="Helical" evidence="6">
    <location>
        <begin position="107"/>
        <end position="125"/>
    </location>
</feature>
<evidence type="ECO:0000256" key="3">
    <source>
        <dbReference type="ARBA" id="ARBA00022692"/>
    </source>
</evidence>
<dbReference type="AlphaFoldDB" id="A0AA39JI17"/>
<feature type="transmembrane region" description="Helical" evidence="6">
    <location>
        <begin position="68"/>
        <end position="87"/>
    </location>
</feature>
<dbReference type="GO" id="GO:0016020">
    <property type="term" value="C:membrane"/>
    <property type="evidence" value="ECO:0007669"/>
    <property type="project" value="UniProtKB-SubCell"/>
</dbReference>
<feature type="transmembrane region" description="Helical" evidence="6">
    <location>
        <begin position="17"/>
        <end position="47"/>
    </location>
</feature>
<reference evidence="7" key="1">
    <citation type="submission" date="2023-06" db="EMBL/GenBank/DDBJ databases">
        <authorList>
            <consortium name="Lawrence Berkeley National Laboratory"/>
            <person name="Ahrendt S."/>
            <person name="Sahu N."/>
            <person name="Indic B."/>
            <person name="Wong-Bajracharya J."/>
            <person name="Merenyi Z."/>
            <person name="Ke H.-M."/>
            <person name="Monk M."/>
            <person name="Kocsube S."/>
            <person name="Drula E."/>
            <person name="Lipzen A."/>
            <person name="Balint B."/>
            <person name="Henrissat B."/>
            <person name="Andreopoulos B."/>
            <person name="Martin F.M."/>
            <person name="Harder C.B."/>
            <person name="Rigling D."/>
            <person name="Ford K.L."/>
            <person name="Foster G.D."/>
            <person name="Pangilinan J."/>
            <person name="Papanicolaou A."/>
            <person name="Barry K."/>
            <person name="LaButti K."/>
            <person name="Viragh M."/>
            <person name="Koriabine M."/>
            <person name="Yan M."/>
            <person name="Riley R."/>
            <person name="Champramary S."/>
            <person name="Plett K.L."/>
            <person name="Tsai I.J."/>
            <person name="Slot J."/>
            <person name="Sipos G."/>
            <person name="Plett J."/>
            <person name="Nagy L.G."/>
            <person name="Grigoriev I.V."/>
        </authorList>
    </citation>
    <scope>NUCLEOTIDE SEQUENCE</scope>
    <source>
        <strain evidence="7">FPL87.14</strain>
    </source>
</reference>
<evidence type="ECO:0000313" key="8">
    <source>
        <dbReference type="Proteomes" id="UP001175226"/>
    </source>
</evidence>
<gene>
    <name evidence="7" type="ORF">EV421DRAFT_2035468</name>
</gene>
<comment type="similarity">
    <text evidence="2">Belongs to the acetate uptake transporter (AceTr) (TC 2.A.96) family.</text>
</comment>
<keyword evidence="5 6" id="KW-0472">Membrane</keyword>
<accession>A0AA39JI17</accession>
<sequence>MDAYCADASEFSSALAVYLFAFTPLHSCSSLSFPLSMIVNLGVRSIASLRTSLRKVVRAARKATIRTNLGKSGCAFGIIAAFIAYYAGLSKLLASETKAVTVLPIRAFYFFNFIGPPFVVHFLIIKASPIMYDLLNQKQSVWGVNQCPSPDAFSNYFALFYPSHSVESEEKRQT</sequence>
<dbReference type="InterPro" id="IPR000791">
    <property type="entry name" value="Gpr1/Fun34/SatP-like"/>
</dbReference>
<evidence type="ECO:0000256" key="6">
    <source>
        <dbReference type="SAM" id="Phobius"/>
    </source>
</evidence>
<evidence type="ECO:0000256" key="4">
    <source>
        <dbReference type="ARBA" id="ARBA00022989"/>
    </source>
</evidence>
<name>A0AA39JI17_9AGAR</name>
<organism evidence="7 8">
    <name type="scientific">Armillaria borealis</name>
    <dbReference type="NCBI Taxonomy" id="47425"/>
    <lineage>
        <taxon>Eukaryota</taxon>
        <taxon>Fungi</taxon>
        <taxon>Dikarya</taxon>
        <taxon>Basidiomycota</taxon>
        <taxon>Agaricomycotina</taxon>
        <taxon>Agaricomycetes</taxon>
        <taxon>Agaricomycetidae</taxon>
        <taxon>Agaricales</taxon>
        <taxon>Marasmiineae</taxon>
        <taxon>Physalacriaceae</taxon>
        <taxon>Armillaria</taxon>
    </lineage>
</organism>
<evidence type="ECO:0000256" key="5">
    <source>
        <dbReference type="ARBA" id="ARBA00023136"/>
    </source>
</evidence>
<dbReference type="Proteomes" id="UP001175226">
    <property type="component" value="Unassembled WGS sequence"/>
</dbReference>
<evidence type="ECO:0000256" key="1">
    <source>
        <dbReference type="ARBA" id="ARBA00004141"/>
    </source>
</evidence>
<dbReference type="Pfam" id="PF01184">
    <property type="entry name" value="Gpr1_Fun34_YaaH"/>
    <property type="match status" value="1"/>
</dbReference>
<keyword evidence="4 6" id="KW-1133">Transmembrane helix</keyword>
<evidence type="ECO:0000256" key="2">
    <source>
        <dbReference type="ARBA" id="ARBA00005587"/>
    </source>
</evidence>
<comment type="subcellular location">
    <subcellularLocation>
        <location evidence="1">Membrane</location>
        <topology evidence="1">Multi-pass membrane protein</topology>
    </subcellularLocation>
</comment>
<evidence type="ECO:0000313" key="7">
    <source>
        <dbReference type="EMBL" id="KAK0443155.1"/>
    </source>
</evidence>
<comment type="caution">
    <text evidence="7">The sequence shown here is derived from an EMBL/GenBank/DDBJ whole genome shotgun (WGS) entry which is preliminary data.</text>
</comment>
<dbReference type="EMBL" id="JAUEPT010000023">
    <property type="protein sequence ID" value="KAK0443155.1"/>
    <property type="molecule type" value="Genomic_DNA"/>
</dbReference>